<evidence type="ECO:0000313" key="3">
    <source>
        <dbReference type="Proteomes" id="UP001610334"/>
    </source>
</evidence>
<proteinExistence type="predicted"/>
<dbReference type="InterPro" id="IPR022793">
    <property type="entry name" value="Rrn10"/>
</dbReference>
<protein>
    <submittedName>
        <fullName evidence="2">Uncharacterized protein</fullName>
    </submittedName>
</protein>
<sequence>MSSGKSLALSRNAFLLPPERKNEAEQQDGTSESRRKRRANLYDAVAGRVNSHGFIPTNPYSSKYRDTASSSHRPLPPEEVLFRRKGMPVRYEETDRYFAHESLPSDCPLPSSDLLESVHAYTSDFYDQATRGCGGANYYSMNGRSLMFMGILLEELAKESLGDTGDLVLVEGESESTDDEISLKMGRKRRKRANSGMSIYASSGEYLDSVARRNKRSKKRRLTRRASTTDMDTEAEDRR</sequence>
<feature type="compositionally biased region" description="Basic residues" evidence="1">
    <location>
        <begin position="212"/>
        <end position="224"/>
    </location>
</feature>
<feature type="region of interest" description="Disordered" evidence="1">
    <location>
        <begin position="1"/>
        <end position="40"/>
    </location>
</feature>
<feature type="region of interest" description="Disordered" evidence="1">
    <location>
        <begin position="56"/>
        <end position="75"/>
    </location>
</feature>
<accession>A0ABR4I318</accession>
<name>A0ABR4I318_9EURO</name>
<evidence type="ECO:0000313" key="2">
    <source>
        <dbReference type="EMBL" id="KAL2822075.1"/>
    </source>
</evidence>
<feature type="region of interest" description="Disordered" evidence="1">
    <location>
        <begin position="210"/>
        <end position="239"/>
    </location>
</feature>
<reference evidence="2 3" key="1">
    <citation type="submission" date="2024-07" db="EMBL/GenBank/DDBJ databases">
        <title>Section-level genome sequencing and comparative genomics of Aspergillus sections Usti and Cavernicolus.</title>
        <authorList>
            <consortium name="Lawrence Berkeley National Laboratory"/>
            <person name="Nybo J.L."/>
            <person name="Vesth T.C."/>
            <person name="Theobald S."/>
            <person name="Frisvad J.C."/>
            <person name="Larsen T.O."/>
            <person name="Kjaerboelling I."/>
            <person name="Rothschild-Mancinelli K."/>
            <person name="Lyhne E.K."/>
            <person name="Kogle M.E."/>
            <person name="Barry K."/>
            <person name="Clum A."/>
            <person name="Na H."/>
            <person name="Ledsgaard L."/>
            <person name="Lin J."/>
            <person name="Lipzen A."/>
            <person name="Kuo A."/>
            <person name="Riley R."/>
            <person name="Mondo S."/>
            <person name="Labutti K."/>
            <person name="Haridas S."/>
            <person name="Pangalinan J."/>
            <person name="Salamov A.A."/>
            <person name="Simmons B.A."/>
            <person name="Magnuson J.K."/>
            <person name="Chen J."/>
            <person name="Drula E."/>
            <person name="Henrissat B."/>
            <person name="Wiebenga A."/>
            <person name="Lubbers R.J."/>
            <person name="Gomes A.C."/>
            <person name="Makela M.R."/>
            <person name="Stajich J."/>
            <person name="Grigoriev I.V."/>
            <person name="Mortensen U.H."/>
            <person name="De Vries R.P."/>
            <person name="Baker S.E."/>
            <person name="Andersen M.R."/>
        </authorList>
    </citation>
    <scope>NUCLEOTIDE SEQUENCE [LARGE SCALE GENOMIC DNA]</scope>
    <source>
        <strain evidence="2 3">CBS 588.65</strain>
    </source>
</reference>
<dbReference type="PANTHER" id="PTHR28054:SF1">
    <property type="entry name" value="RNA POLYMERASE I-SPECIFIC TRANSCRIPTION INITIATION FACTOR RRN10"/>
    <property type="match status" value="1"/>
</dbReference>
<keyword evidence="3" id="KW-1185">Reference proteome</keyword>
<dbReference type="PANTHER" id="PTHR28054">
    <property type="entry name" value="RNA POLYMERASE I-SPECIFIC TRANSCRIPTION INITIATION FACTOR RRN10"/>
    <property type="match status" value="1"/>
</dbReference>
<dbReference type="EMBL" id="JBFXLT010000003">
    <property type="protein sequence ID" value="KAL2822075.1"/>
    <property type="molecule type" value="Genomic_DNA"/>
</dbReference>
<dbReference type="Proteomes" id="UP001610334">
    <property type="component" value="Unassembled WGS sequence"/>
</dbReference>
<organism evidence="2 3">
    <name type="scientific">Aspergillus granulosus</name>
    <dbReference type="NCBI Taxonomy" id="176169"/>
    <lineage>
        <taxon>Eukaryota</taxon>
        <taxon>Fungi</taxon>
        <taxon>Dikarya</taxon>
        <taxon>Ascomycota</taxon>
        <taxon>Pezizomycotina</taxon>
        <taxon>Eurotiomycetes</taxon>
        <taxon>Eurotiomycetidae</taxon>
        <taxon>Eurotiales</taxon>
        <taxon>Aspergillaceae</taxon>
        <taxon>Aspergillus</taxon>
        <taxon>Aspergillus subgen. Nidulantes</taxon>
    </lineage>
</organism>
<evidence type="ECO:0000256" key="1">
    <source>
        <dbReference type="SAM" id="MobiDB-lite"/>
    </source>
</evidence>
<comment type="caution">
    <text evidence="2">The sequence shown here is derived from an EMBL/GenBank/DDBJ whole genome shotgun (WGS) entry which is preliminary data.</text>
</comment>
<gene>
    <name evidence="2" type="ORF">BJX63DRAFT_427422</name>
</gene>